<name>A0AAV4LZI4_BABCB</name>
<accession>A0AAV4LZI4</accession>
<dbReference type="AlphaFoldDB" id="A0AAV4LZI4"/>
<protein>
    <submittedName>
        <fullName evidence="2">EAL domain-containing protein</fullName>
    </submittedName>
</protein>
<evidence type="ECO:0000313" key="3">
    <source>
        <dbReference type="Proteomes" id="UP001497744"/>
    </source>
</evidence>
<dbReference type="EMBL" id="BPLF01000004">
    <property type="protein sequence ID" value="GIX65350.1"/>
    <property type="molecule type" value="Genomic_DNA"/>
</dbReference>
<proteinExistence type="predicted"/>
<keyword evidence="3" id="KW-1185">Reference proteome</keyword>
<dbReference type="RefSeq" id="XP_067717419.1">
    <property type="nucleotide sequence ID" value="XM_067861318.1"/>
</dbReference>
<comment type="caution">
    <text evidence="2">The sequence shown here is derived from an EMBL/GenBank/DDBJ whole genome shotgun (WGS) entry which is preliminary data.</text>
</comment>
<sequence length="353" mass="38382">MEYSCALALEGKLESVKSKSVEAMLPAAADLAGEIQGFPRTADASEHVHQSWELAEGSEKEVRGVHRKHVQTLLLLVQHAEQDQQGVLQLQPQLKRRDRGRAKLREQRVEHRSDDRTLHRDHQLDCGEHDGQGAQLGRVVGTALGSNLAIVQLAAVVLHKRHAEHGVERHVRAPALVDQREALHGFADAPVVAERPHRSGDYRLAGHRAFVGGRLARFGVGGPGGKVVGKVAPRGQGDQIARLDKVGGFMDGQERQQQHLAEAGGQLVLVYQKIHQALTRLVQEPGSAQVQKELQHALALTQLRFDHKLNILALPGAFSIRSRACVSSAVRPIFFGPGGASSHRRHGGGAGIR</sequence>
<evidence type="ECO:0000256" key="1">
    <source>
        <dbReference type="SAM" id="MobiDB-lite"/>
    </source>
</evidence>
<evidence type="ECO:0000313" key="2">
    <source>
        <dbReference type="EMBL" id="GIX65350.1"/>
    </source>
</evidence>
<reference evidence="2 3" key="1">
    <citation type="submission" date="2021-06" db="EMBL/GenBank/DDBJ databases">
        <title>Genome sequence of Babesia caballi.</title>
        <authorList>
            <person name="Yamagishi J."/>
            <person name="Kidaka T."/>
            <person name="Ochi A."/>
        </authorList>
    </citation>
    <scope>NUCLEOTIDE SEQUENCE [LARGE SCALE GENOMIC DNA]</scope>
    <source>
        <strain evidence="2">USDA-D6B2</strain>
    </source>
</reference>
<organism evidence="2 3">
    <name type="scientific">Babesia caballi</name>
    <dbReference type="NCBI Taxonomy" id="5871"/>
    <lineage>
        <taxon>Eukaryota</taxon>
        <taxon>Sar</taxon>
        <taxon>Alveolata</taxon>
        <taxon>Apicomplexa</taxon>
        <taxon>Aconoidasida</taxon>
        <taxon>Piroplasmida</taxon>
        <taxon>Babesiidae</taxon>
        <taxon>Babesia</taxon>
    </lineage>
</organism>
<dbReference type="Proteomes" id="UP001497744">
    <property type="component" value="Unassembled WGS sequence"/>
</dbReference>
<feature type="region of interest" description="Disordered" evidence="1">
    <location>
        <begin position="92"/>
        <end position="119"/>
    </location>
</feature>
<dbReference type="GeneID" id="94196831"/>
<feature type="compositionally biased region" description="Basic and acidic residues" evidence="1">
    <location>
        <begin position="101"/>
        <end position="119"/>
    </location>
</feature>
<gene>
    <name evidence="2" type="ORF">BcabD6B2_47850</name>
</gene>